<sequence length="93" mass="10159">MKVGKCVVGLVIVVVLLMMPEDGTTARLRTNIKRRPQTKTVKAFGEMTELGNIVKQCGTRRVVQSDGSVKEITTPCKSKSIKPTIVDRKGSSK</sequence>
<dbReference type="Proteomes" id="UP001286313">
    <property type="component" value="Unassembled WGS sequence"/>
</dbReference>
<organism evidence="2 3">
    <name type="scientific">Petrolisthes cinctipes</name>
    <name type="common">Flat porcelain crab</name>
    <dbReference type="NCBI Taxonomy" id="88211"/>
    <lineage>
        <taxon>Eukaryota</taxon>
        <taxon>Metazoa</taxon>
        <taxon>Ecdysozoa</taxon>
        <taxon>Arthropoda</taxon>
        <taxon>Crustacea</taxon>
        <taxon>Multicrustacea</taxon>
        <taxon>Malacostraca</taxon>
        <taxon>Eumalacostraca</taxon>
        <taxon>Eucarida</taxon>
        <taxon>Decapoda</taxon>
        <taxon>Pleocyemata</taxon>
        <taxon>Anomura</taxon>
        <taxon>Galatheoidea</taxon>
        <taxon>Porcellanidae</taxon>
        <taxon>Petrolisthes</taxon>
    </lineage>
</organism>
<gene>
    <name evidence="2" type="ORF">Pcinc_024170</name>
</gene>
<name>A0AAE1FAF5_PETCI</name>
<dbReference type="EMBL" id="JAWQEG010002640">
    <property type="protein sequence ID" value="KAK3870615.1"/>
    <property type="molecule type" value="Genomic_DNA"/>
</dbReference>
<evidence type="ECO:0000313" key="3">
    <source>
        <dbReference type="Proteomes" id="UP001286313"/>
    </source>
</evidence>
<accession>A0AAE1FAF5</accession>
<evidence type="ECO:0000313" key="2">
    <source>
        <dbReference type="EMBL" id="KAK3870615.1"/>
    </source>
</evidence>
<dbReference type="AlphaFoldDB" id="A0AAE1FAF5"/>
<keyword evidence="1" id="KW-0732">Signal</keyword>
<reference evidence="2" key="1">
    <citation type="submission" date="2023-10" db="EMBL/GenBank/DDBJ databases">
        <title>Genome assemblies of two species of porcelain crab, Petrolisthes cinctipes and Petrolisthes manimaculis (Anomura: Porcellanidae).</title>
        <authorList>
            <person name="Angst P."/>
        </authorList>
    </citation>
    <scope>NUCLEOTIDE SEQUENCE</scope>
    <source>
        <strain evidence="2">PB745_01</strain>
        <tissue evidence="2">Gill</tissue>
    </source>
</reference>
<keyword evidence="3" id="KW-1185">Reference proteome</keyword>
<feature type="chain" id="PRO_5042093606" evidence="1">
    <location>
        <begin position="26"/>
        <end position="93"/>
    </location>
</feature>
<protein>
    <submittedName>
        <fullName evidence="2">Uncharacterized protein</fullName>
    </submittedName>
</protein>
<evidence type="ECO:0000256" key="1">
    <source>
        <dbReference type="SAM" id="SignalP"/>
    </source>
</evidence>
<comment type="caution">
    <text evidence="2">The sequence shown here is derived from an EMBL/GenBank/DDBJ whole genome shotgun (WGS) entry which is preliminary data.</text>
</comment>
<feature type="signal peptide" evidence="1">
    <location>
        <begin position="1"/>
        <end position="25"/>
    </location>
</feature>
<proteinExistence type="predicted"/>